<dbReference type="PANTHER" id="PTHR43694">
    <property type="entry name" value="RIBONUCLEASE J"/>
    <property type="match status" value="1"/>
</dbReference>
<evidence type="ECO:0000256" key="1">
    <source>
        <dbReference type="ARBA" id="ARBA00022490"/>
    </source>
</evidence>
<evidence type="ECO:0000256" key="3">
    <source>
        <dbReference type="ARBA" id="ARBA00022839"/>
    </source>
</evidence>
<dbReference type="InterPro" id="IPR004613">
    <property type="entry name" value="RNase_J"/>
</dbReference>
<gene>
    <name evidence="6" type="ORF">BO225_07965</name>
</gene>
<dbReference type="PANTHER" id="PTHR43694:SF1">
    <property type="entry name" value="RIBONUCLEASE J"/>
    <property type="match status" value="1"/>
</dbReference>
<dbReference type="Pfam" id="PF17770">
    <property type="entry name" value="RNase_J_C"/>
    <property type="match status" value="1"/>
</dbReference>
<dbReference type="InterPro" id="IPR042173">
    <property type="entry name" value="RNase_J_2"/>
</dbReference>
<dbReference type="STRING" id="1862672.BO225_07965"/>
<keyword evidence="4" id="KW-0694">RNA-binding</keyword>
<keyword evidence="3" id="KW-0378">Hydrolase</keyword>
<evidence type="ECO:0000256" key="2">
    <source>
        <dbReference type="ARBA" id="ARBA00022722"/>
    </source>
</evidence>
<comment type="caution">
    <text evidence="6">The sequence shown here is derived from an EMBL/GenBank/DDBJ whole genome shotgun (WGS) entry which is preliminary data.</text>
</comment>
<keyword evidence="1" id="KW-0963">Cytoplasm</keyword>
<dbReference type="Pfam" id="PF00753">
    <property type="entry name" value="Lactamase_B"/>
    <property type="match status" value="1"/>
</dbReference>
<feature type="domain" description="Metallo-beta-lactamase" evidence="5">
    <location>
        <begin position="25"/>
        <end position="215"/>
    </location>
</feature>
<dbReference type="GeneID" id="78275872"/>
<dbReference type="RefSeq" id="WP_076341737.1">
    <property type="nucleotide sequence ID" value="NZ_CAMRDH010000030.1"/>
</dbReference>
<name>A0A1U7NLM0_9FIRM</name>
<dbReference type="AlphaFoldDB" id="A0A1U7NLM0"/>
<reference evidence="6 7" key="1">
    <citation type="submission" date="2016-11" db="EMBL/GenBank/DDBJ databases">
        <title>Description of two novel members of the family Erysipelotrichaceae: Ileibacterium lipovorans gen. nov., sp. nov. and Dubosiella newyorkensis, gen. nov., sp. nov.</title>
        <authorList>
            <person name="Cox L.M."/>
            <person name="Sohn J."/>
            <person name="Tyrrell K.L."/>
            <person name="Citron D.M."/>
            <person name="Lawson P.A."/>
            <person name="Patel N.B."/>
            <person name="Iizumi T."/>
            <person name="Perez-Perez G.I."/>
            <person name="Goldstein E.J."/>
            <person name="Blaser M.J."/>
        </authorList>
    </citation>
    <scope>NUCLEOTIDE SEQUENCE [LARGE SCALE GENOMIC DNA]</scope>
    <source>
        <strain evidence="6 7">NYU-BL-A4</strain>
    </source>
</reference>
<dbReference type="SUPFAM" id="SSF56281">
    <property type="entry name" value="Metallo-hydrolase/oxidoreductase"/>
    <property type="match status" value="1"/>
</dbReference>
<dbReference type="Gene3D" id="3.10.20.580">
    <property type="match status" value="1"/>
</dbReference>
<proteinExistence type="predicted"/>
<dbReference type="InterPro" id="IPR041636">
    <property type="entry name" value="RNase_J_C"/>
</dbReference>
<dbReference type="GO" id="GO:0004527">
    <property type="term" value="F:exonuclease activity"/>
    <property type="evidence" value="ECO:0007669"/>
    <property type="project" value="UniProtKB-KW"/>
</dbReference>
<dbReference type="GO" id="GO:0046872">
    <property type="term" value="F:metal ion binding"/>
    <property type="evidence" value="ECO:0007669"/>
    <property type="project" value="InterPro"/>
</dbReference>
<dbReference type="InterPro" id="IPR001279">
    <property type="entry name" value="Metallo-B-lactamas"/>
</dbReference>
<dbReference type="SMART" id="SM00849">
    <property type="entry name" value="Lactamase_B"/>
    <property type="match status" value="1"/>
</dbReference>
<evidence type="ECO:0000256" key="4">
    <source>
        <dbReference type="ARBA" id="ARBA00022884"/>
    </source>
</evidence>
<dbReference type="EMBL" id="MPKA01000082">
    <property type="protein sequence ID" value="OLU45683.1"/>
    <property type="molecule type" value="Genomic_DNA"/>
</dbReference>
<dbReference type="Proteomes" id="UP000186705">
    <property type="component" value="Unassembled WGS sequence"/>
</dbReference>
<dbReference type="InterPro" id="IPR055132">
    <property type="entry name" value="RNase_J_b_CASP"/>
</dbReference>
<accession>A0A1U7NLM0</accession>
<protein>
    <submittedName>
        <fullName evidence="6">RNase J family beta-CASP ribonuclease</fullName>
    </submittedName>
</protein>
<dbReference type="OrthoDB" id="9758375at2"/>
<dbReference type="CDD" id="cd07714">
    <property type="entry name" value="RNaseJ_MBL-fold"/>
    <property type="match status" value="1"/>
</dbReference>
<evidence type="ECO:0000313" key="7">
    <source>
        <dbReference type="Proteomes" id="UP000186705"/>
    </source>
</evidence>
<evidence type="ECO:0000259" key="5">
    <source>
        <dbReference type="SMART" id="SM00849"/>
    </source>
</evidence>
<evidence type="ECO:0000313" key="6">
    <source>
        <dbReference type="EMBL" id="OLU45683.1"/>
    </source>
</evidence>
<sequence length="560" mass="63161">MAKTNTPSTNEKVKVFMLGGLDEDGKNMICIQVGEKIYIIEAGLKFPEAKESLGIEYIIQDFSYLIEHKDQIAGIIITHGHDDVMGALPHLLKQVKADVYTSPLAAKEIQKLLKKEKITGVKIHSIKRHDKKTIGKHRVLFFPITHAYPGAFGVAISSSQGYIVYSGEFIENYDDLSENYRGNITIGADLGKEGVLVLMQESKGAERNGHTAPNHRIDKKLNKLLDLNHDSRLFISCYTQSVYRIQEIIDCCIKQERKLVLYTKELRSLIDGLAYIGYKIPDGVVVDASKIDEYTNVVVLISGQGKPLFTLMSNIANDEVNDITIKPDDLFVIASPVVPGVEKVFRNMENDIYKRDGKIINLDKNVLSMHPSKEDLKMMLFLTRPKYYIPVKGEYRMLCANAMIAEEMGIPPENILILDNGQVAEFEEGNLVSYEVKMNLHETMIDGKENWDMAGVVLKDREILSTDGVMILAIGLDAKTKKIINGPDIQTRGLIYLKDAEYITKDVAKIMEDTIEEAVKNKTYENLQVRSDIRDKVSKYLFKQTAKRPMVLPVILEINK</sequence>
<dbReference type="Gene3D" id="3.40.50.10710">
    <property type="entry name" value="Metallo-hydrolase/oxidoreductase"/>
    <property type="match status" value="1"/>
</dbReference>
<keyword evidence="2" id="KW-0540">Nuclease</keyword>
<keyword evidence="3" id="KW-0269">Exonuclease</keyword>
<dbReference type="Pfam" id="PF22505">
    <property type="entry name" value="RNase_J_b_CASP"/>
    <property type="match status" value="1"/>
</dbReference>
<keyword evidence="7" id="KW-1185">Reference proteome</keyword>
<dbReference type="InterPro" id="IPR036866">
    <property type="entry name" value="RibonucZ/Hydroxyglut_hydro"/>
</dbReference>
<organism evidence="6 7">
    <name type="scientific">Dubosiella newyorkensis</name>
    <dbReference type="NCBI Taxonomy" id="1862672"/>
    <lineage>
        <taxon>Bacteria</taxon>
        <taxon>Bacillati</taxon>
        <taxon>Bacillota</taxon>
        <taxon>Erysipelotrichia</taxon>
        <taxon>Erysipelotrichales</taxon>
        <taxon>Erysipelotrichaceae</taxon>
        <taxon>Dubosiella</taxon>
    </lineage>
</organism>
<dbReference type="NCBIfam" id="TIGR00649">
    <property type="entry name" value="MG423"/>
    <property type="match status" value="1"/>
</dbReference>
<dbReference type="Gene3D" id="3.60.15.10">
    <property type="entry name" value="Ribonuclease Z/Hydroxyacylglutathione hydrolase-like"/>
    <property type="match status" value="1"/>
</dbReference>
<dbReference type="GO" id="GO:0003723">
    <property type="term" value="F:RNA binding"/>
    <property type="evidence" value="ECO:0007669"/>
    <property type="project" value="UniProtKB-KW"/>
</dbReference>